<keyword evidence="7" id="KW-1185">Reference proteome</keyword>
<feature type="DNA-binding region" description="H-T-H motif" evidence="4">
    <location>
        <begin position="42"/>
        <end position="61"/>
    </location>
</feature>
<evidence type="ECO:0000256" key="4">
    <source>
        <dbReference type="PROSITE-ProRule" id="PRU00335"/>
    </source>
</evidence>
<dbReference type="PANTHER" id="PTHR30055:SF234">
    <property type="entry name" value="HTH-TYPE TRANSCRIPTIONAL REGULATOR BETI"/>
    <property type="match status" value="1"/>
</dbReference>
<dbReference type="Gene3D" id="1.10.357.10">
    <property type="entry name" value="Tetracycline Repressor, domain 2"/>
    <property type="match status" value="1"/>
</dbReference>
<evidence type="ECO:0000313" key="7">
    <source>
        <dbReference type="Proteomes" id="UP001442468"/>
    </source>
</evidence>
<evidence type="ECO:0000259" key="5">
    <source>
        <dbReference type="PROSITE" id="PS50977"/>
    </source>
</evidence>
<keyword evidence="1" id="KW-0805">Transcription regulation</keyword>
<dbReference type="PRINTS" id="PR00455">
    <property type="entry name" value="HTHTETR"/>
</dbReference>
<comment type="caution">
    <text evidence="6">The sequence shown here is derived from an EMBL/GenBank/DDBJ whole genome shotgun (WGS) entry which is preliminary data.</text>
</comment>
<dbReference type="PANTHER" id="PTHR30055">
    <property type="entry name" value="HTH-TYPE TRANSCRIPTIONAL REGULATOR RUTR"/>
    <property type="match status" value="1"/>
</dbReference>
<dbReference type="InterPro" id="IPR050109">
    <property type="entry name" value="HTH-type_TetR-like_transc_reg"/>
</dbReference>
<reference evidence="6 7" key="1">
    <citation type="submission" date="2024-05" db="EMBL/GenBank/DDBJ databases">
        <title>Halomonas sp. SSM6 16S ribosomal RNA gene Genome sequencing and assembly.</title>
        <authorList>
            <person name="Yook S."/>
        </authorList>
    </citation>
    <scope>NUCLEOTIDE SEQUENCE [LARGE SCALE GENOMIC DNA]</scope>
    <source>
        <strain evidence="6 7">SSM6</strain>
    </source>
</reference>
<dbReference type="Proteomes" id="UP001442468">
    <property type="component" value="Unassembled WGS sequence"/>
</dbReference>
<proteinExistence type="predicted"/>
<dbReference type="Pfam" id="PF00440">
    <property type="entry name" value="TetR_N"/>
    <property type="match status" value="1"/>
</dbReference>
<gene>
    <name evidence="6" type="ORF">ABE960_00695</name>
</gene>
<dbReference type="RefSeq" id="WP_349760296.1">
    <property type="nucleotide sequence ID" value="NZ_JBEGCJ010000001.1"/>
</dbReference>
<evidence type="ECO:0000256" key="2">
    <source>
        <dbReference type="ARBA" id="ARBA00023125"/>
    </source>
</evidence>
<dbReference type="EMBL" id="JBEGCJ010000001">
    <property type="protein sequence ID" value="MEQ6916044.1"/>
    <property type="molecule type" value="Genomic_DNA"/>
</dbReference>
<protein>
    <submittedName>
        <fullName evidence="6">TetR/AcrR family transcriptional regulator</fullName>
    </submittedName>
</protein>
<name>A0ABV1NE55_9GAMM</name>
<dbReference type="SUPFAM" id="SSF46689">
    <property type="entry name" value="Homeodomain-like"/>
    <property type="match status" value="1"/>
</dbReference>
<dbReference type="InterPro" id="IPR001647">
    <property type="entry name" value="HTH_TetR"/>
</dbReference>
<organism evidence="6 7">
    <name type="scientific">Halomonas aquatica</name>
    <dbReference type="NCBI Taxonomy" id="3151123"/>
    <lineage>
        <taxon>Bacteria</taxon>
        <taxon>Pseudomonadati</taxon>
        <taxon>Pseudomonadota</taxon>
        <taxon>Gammaproteobacteria</taxon>
        <taxon>Oceanospirillales</taxon>
        <taxon>Halomonadaceae</taxon>
        <taxon>Halomonas</taxon>
    </lineage>
</organism>
<evidence type="ECO:0000256" key="3">
    <source>
        <dbReference type="ARBA" id="ARBA00023163"/>
    </source>
</evidence>
<sequence>MQITLWGPGLAGLRERQKADRNHRILTSATELFRRDGYRHVRMEDLAQRAGVSVGTVYNYYSTKGDILIAIVSMEVKEVLEAGECLLASPPRPVLKALTRLIDHYYDHSLHYLDKEMWRTAMATSIESPHTPNGLKYNLLDERLRNQVQRLLLVLQERGDVVPGVDAAVIGSLLFNLLNVLFIDFVKSDDMELGSLKATLHGQLDVISRILVSDDSSLEN</sequence>
<accession>A0ABV1NE55</accession>
<dbReference type="InterPro" id="IPR009057">
    <property type="entry name" value="Homeodomain-like_sf"/>
</dbReference>
<keyword evidence="2 4" id="KW-0238">DNA-binding</keyword>
<keyword evidence="3" id="KW-0804">Transcription</keyword>
<evidence type="ECO:0000256" key="1">
    <source>
        <dbReference type="ARBA" id="ARBA00023015"/>
    </source>
</evidence>
<dbReference type="PROSITE" id="PS50977">
    <property type="entry name" value="HTH_TETR_2"/>
    <property type="match status" value="1"/>
</dbReference>
<evidence type="ECO:0000313" key="6">
    <source>
        <dbReference type="EMBL" id="MEQ6916044.1"/>
    </source>
</evidence>
<feature type="domain" description="HTH tetR-type" evidence="5">
    <location>
        <begin position="19"/>
        <end position="79"/>
    </location>
</feature>